<name>A0ABV6JPH0_9PROT</name>
<evidence type="ECO:0000256" key="1">
    <source>
        <dbReference type="ARBA" id="ARBA00006987"/>
    </source>
</evidence>
<proteinExistence type="inferred from homology"/>
<dbReference type="InterPro" id="IPR006311">
    <property type="entry name" value="TAT_signal"/>
</dbReference>
<dbReference type="EMBL" id="JBHLUN010000004">
    <property type="protein sequence ID" value="MFC0407621.1"/>
    <property type="molecule type" value="Genomic_DNA"/>
</dbReference>
<dbReference type="Gene3D" id="3.40.190.150">
    <property type="entry name" value="Bordetella uptake gene, domain 1"/>
    <property type="match status" value="1"/>
</dbReference>
<evidence type="ECO:0000313" key="4">
    <source>
        <dbReference type="Proteomes" id="UP001589865"/>
    </source>
</evidence>
<feature type="compositionally biased region" description="Basic and acidic residues" evidence="2">
    <location>
        <begin position="1"/>
        <end position="11"/>
    </location>
</feature>
<accession>A0ABV6JPH0</accession>
<dbReference type="PANTHER" id="PTHR42928:SF5">
    <property type="entry name" value="BLR1237 PROTEIN"/>
    <property type="match status" value="1"/>
</dbReference>
<dbReference type="InterPro" id="IPR005064">
    <property type="entry name" value="BUG"/>
</dbReference>
<dbReference type="SUPFAM" id="SSF53850">
    <property type="entry name" value="Periplasmic binding protein-like II"/>
    <property type="match status" value="1"/>
</dbReference>
<protein>
    <submittedName>
        <fullName evidence="3">Bug family tripartite tricarboxylate transporter substrate binding protein</fullName>
    </submittedName>
</protein>
<evidence type="ECO:0000256" key="2">
    <source>
        <dbReference type="SAM" id="MobiDB-lite"/>
    </source>
</evidence>
<reference evidence="3 4" key="1">
    <citation type="submission" date="2024-09" db="EMBL/GenBank/DDBJ databases">
        <authorList>
            <person name="Sun Q."/>
            <person name="Mori K."/>
        </authorList>
    </citation>
    <scope>NUCLEOTIDE SEQUENCE [LARGE SCALE GENOMIC DNA]</scope>
    <source>
        <strain evidence="3 4">TBRC 5777</strain>
    </source>
</reference>
<comment type="similarity">
    <text evidence="1">Belongs to the UPF0065 (bug) family.</text>
</comment>
<keyword evidence="4" id="KW-1185">Reference proteome</keyword>
<dbReference type="InterPro" id="IPR042100">
    <property type="entry name" value="Bug_dom1"/>
</dbReference>
<dbReference type="RefSeq" id="WP_377043342.1">
    <property type="nucleotide sequence ID" value="NZ_JBHLUN010000004.1"/>
</dbReference>
<comment type="caution">
    <text evidence="3">The sequence shown here is derived from an EMBL/GenBank/DDBJ whole genome shotgun (WGS) entry which is preliminary data.</text>
</comment>
<dbReference type="PIRSF" id="PIRSF017082">
    <property type="entry name" value="YflP"/>
    <property type="match status" value="1"/>
</dbReference>
<evidence type="ECO:0000313" key="3">
    <source>
        <dbReference type="EMBL" id="MFC0407621.1"/>
    </source>
</evidence>
<feature type="region of interest" description="Disordered" evidence="2">
    <location>
        <begin position="1"/>
        <end position="21"/>
    </location>
</feature>
<dbReference type="PANTHER" id="PTHR42928">
    <property type="entry name" value="TRICARBOXYLATE-BINDING PROTEIN"/>
    <property type="match status" value="1"/>
</dbReference>
<dbReference type="PROSITE" id="PS51318">
    <property type="entry name" value="TAT"/>
    <property type="match status" value="1"/>
</dbReference>
<dbReference type="Proteomes" id="UP001589865">
    <property type="component" value="Unassembled WGS sequence"/>
</dbReference>
<dbReference type="Gene3D" id="3.40.190.10">
    <property type="entry name" value="Periplasmic binding protein-like II"/>
    <property type="match status" value="1"/>
</dbReference>
<dbReference type="Pfam" id="PF03401">
    <property type="entry name" value="TctC"/>
    <property type="match status" value="1"/>
</dbReference>
<organism evidence="3 4">
    <name type="scientific">Roseomonas elaeocarpi</name>
    <dbReference type="NCBI Taxonomy" id="907779"/>
    <lineage>
        <taxon>Bacteria</taxon>
        <taxon>Pseudomonadati</taxon>
        <taxon>Pseudomonadota</taxon>
        <taxon>Alphaproteobacteria</taxon>
        <taxon>Acetobacterales</taxon>
        <taxon>Roseomonadaceae</taxon>
        <taxon>Roseomonas</taxon>
    </lineage>
</organism>
<gene>
    <name evidence="3" type="ORF">ACFFGY_05130</name>
</gene>
<sequence>MDNRFEPEGGRRSAPTEPATGRRTLLRGAAALLALPAAAPLLAAPRVARAQGKFPDHPIRIVVPFAAGGVADLTIRAVANPMAERLGQPVVVDNRPGAGGITAAQQVMGAPADGHTLMAATNGTAISRSLFKSLPFDPLRDFAPIVTLGAFPIAVLVAPNSPIRTLKDLTDRMRAEPGAVNIGTINAGSTQNLSAELFKIRTGLKAETVAFPATPQLITSLLRGDVDVAFEITAPLLGQVNAGALRAIAVTSAVPSESLPGAPTLQSLGVANYDVTSWNALVARTGTPPAAIAAINAAANAVLAMPSVREVLSNSGVEPRGGTPEAMRQLLASDTARWAEVIETAGIPRQ</sequence>